<proteinExistence type="predicted"/>
<dbReference type="Gene3D" id="3.30.460.10">
    <property type="entry name" value="Beta Polymerase, domain 2"/>
    <property type="match status" value="1"/>
</dbReference>
<name>A0A1I5YFP4_9PSEU</name>
<accession>A0A1I5YFP4</accession>
<sequence length="208" mass="22453">MMKRDALADRIIEALAVSCRGSRAQLRGSLRTGTADEYSDIDVEWLVPDGGLAGCLASVRATLERVQPVAAVRTAPDCFHSTRKRLLFVRFAEVSLFWRLDLAVREVGAGPCDPADHARDGEWSKPASALANALGAIKAVARGRYDDARGLLSRGCSRIDEIDVSTGSWVEGITRLARAAASREAELATLAEETISLAREELSGREES</sequence>
<dbReference type="InterPro" id="IPR043519">
    <property type="entry name" value="NT_sf"/>
</dbReference>
<protein>
    <recommendedName>
        <fullName evidence="3">Nucleotidyltransferase domain-containing protein</fullName>
    </recommendedName>
</protein>
<dbReference type="Proteomes" id="UP000199137">
    <property type="component" value="Unassembled WGS sequence"/>
</dbReference>
<evidence type="ECO:0008006" key="3">
    <source>
        <dbReference type="Google" id="ProtNLM"/>
    </source>
</evidence>
<evidence type="ECO:0000313" key="1">
    <source>
        <dbReference type="EMBL" id="SFQ42910.1"/>
    </source>
</evidence>
<gene>
    <name evidence="1" type="ORF">SAMN05421854_11248</name>
</gene>
<dbReference type="EMBL" id="FOWC01000012">
    <property type="protein sequence ID" value="SFQ42910.1"/>
    <property type="molecule type" value="Genomic_DNA"/>
</dbReference>
<organism evidence="1 2">
    <name type="scientific">Amycolatopsis rubida</name>
    <dbReference type="NCBI Taxonomy" id="112413"/>
    <lineage>
        <taxon>Bacteria</taxon>
        <taxon>Bacillati</taxon>
        <taxon>Actinomycetota</taxon>
        <taxon>Actinomycetes</taxon>
        <taxon>Pseudonocardiales</taxon>
        <taxon>Pseudonocardiaceae</taxon>
        <taxon>Amycolatopsis</taxon>
    </lineage>
</organism>
<reference evidence="1 2" key="1">
    <citation type="submission" date="2016-10" db="EMBL/GenBank/DDBJ databases">
        <authorList>
            <person name="de Groot N.N."/>
        </authorList>
    </citation>
    <scope>NUCLEOTIDE SEQUENCE [LARGE SCALE GENOMIC DNA]</scope>
    <source>
        <strain evidence="1 2">DSM 44637</strain>
    </source>
</reference>
<dbReference type="AlphaFoldDB" id="A0A1I5YFP4"/>
<dbReference type="RefSeq" id="WP_067593481.1">
    <property type="nucleotide sequence ID" value="NZ_FOWC01000012.1"/>
</dbReference>
<dbReference type="STRING" id="112413.SAMN05421854_11248"/>
<evidence type="ECO:0000313" key="2">
    <source>
        <dbReference type="Proteomes" id="UP000199137"/>
    </source>
</evidence>